<dbReference type="HOGENOM" id="CLU_1377863_0_0_1"/>
<feature type="signal peptide" evidence="1">
    <location>
        <begin position="1"/>
        <end position="21"/>
    </location>
</feature>
<feature type="chain" id="PRO_5001700933" description="F-box domain-containing protein" evidence="1">
    <location>
        <begin position="22"/>
        <end position="201"/>
    </location>
</feature>
<keyword evidence="1" id="KW-0732">Signal</keyword>
<protein>
    <recommendedName>
        <fullName evidence="4">F-box domain-containing protein</fullName>
    </recommendedName>
</protein>
<reference evidence="2 3" key="1">
    <citation type="journal article" date="2014" name="BMC Genomics">
        <title>Genome sequencing of four Aureobasidium pullulans varieties: biotechnological potential, stress tolerance, and description of new species.</title>
        <authorList>
            <person name="Gostin Ar C."/>
            <person name="Ohm R.A."/>
            <person name="Kogej T."/>
            <person name="Sonjak S."/>
            <person name="Turk M."/>
            <person name="Zajc J."/>
            <person name="Zalar P."/>
            <person name="Grube M."/>
            <person name="Sun H."/>
            <person name="Han J."/>
            <person name="Sharma A."/>
            <person name="Chiniquy J."/>
            <person name="Ngan C.Y."/>
            <person name="Lipzen A."/>
            <person name="Barry K."/>
            <person name="Grigoriev I.V."/>
            <person name="Gunde-Cimerman N."/>
        </authorList>
    </citation>
    <scope>NUCLEOTIDE SEQUENCE [LARGE SCALE GENOMIC DNA]</scope>
    <source>
        <strain evidence="2 3">CBS 110374</strain>
    </source>
</reference>
<dbReference type="EMBL" id="KL584828">
    <property type="protein sequence ID" value="KEQ64840.1"/>
    <property type="molecule type" value="Genomic_DNA"/>
</dbReference>
<dbReference type="AlphaFoldDB" id="A0A074VVM1"/>
<dbReference type="RefSeq" id="XP_040881863.1">
    <property type="nucleotide sequence ID" value="XM_041027816.1"/>
</dbReference>
<accession>A0A074VVM1</accession>
<evidence type="ECO:0008006" key="4">
    <source>
        <dbReference type="Google" id="ProtNLM"/>
    </source>
</evidence>
<name>A0A074VVM1_AURM1</name>
<keyword evidence="3" id="KW-1185">Reference proteome</keyword>
<dbReference type="GeneID" id="63921189"/>
<proteinExistence type="predicted"/>
<gene>
    <name evidence="2" type="ORF">M437DRAFT_82832</name>
</gene>
<organism evidence="2 3">
    <name type="scientific">Aureobasidium melanogenum (strain CBS 110374)</name>
    <name type="common">Aureobasidium pullulans var. melanogenum</name>
    <dbReference type="NCBI Taxonomy" id="1043003"/>
    <lineage>
        <taxon>Eukaryota</taxon>
        <taxon>Fungi</taxon>
        <taxon>Dikarya</taxon>
        <taxon>Ascomycota</taxon>
        <taxon>Pezizomycotina</taxon>
        <taxon>Dothideomycetes</taxon>
        <taxon>Dothideomycetidae</taxon>
        <taxon>Dothideales</taxon>
        <taxon>Saccotheciaceae</taxon>
        <taxon>Aureobasidium</taxon>
    </lineage>
</organism>
<evidence type="ECO:0000256" key="1">
    <source>
        <dbReference type="SAM" id="SignalP"/>
    </source>
</evidence>
<evidence type="ECO:0000313" key="3">
    <source>
        <dbReference type="Proteomes" id="UP000030672"/>
    </source>
</evidence>
<sequence length="201" mass="23123">MQLLYLPIELLDLIILYCVTTEPMTVNLAPTATCLTRSLFPFVSRRKRYTVTNYPYNLLLINRLISRLAFKHIWTQKSLIISLTPSDALCFLLHGLSQHQKDALCKVQLPRFLLSWSFPINSDIWLIAGKEKGESWYEGAKDPEMEVPGKRFQKLVGMLDTESTYAIGPFGSHTVQLCIKDILVGMAFYVHMIFEGFFCFF</sequence>
<dbReference type="Proteomes" id="UP000030672">
    <property type="component" value="Unassembled WGS sequence"/>
</dbReference>
<evidence type="ECO:0000313" key="2">
    <source>
        <dbReference type="EMBL" id="KEQ64840.1"/>
    </source>
</evidence>